<dbReference type="Gene3D" id="3.30.70.330">
    <property type="match status" value="3"/>
</dbReference>
<evidence type="ECO:0000313" key="8">
    <source>
        <dbReference type="Proteomes" id="UP001152797"/>
    </source>
</evidence>
<dbReference type="Proteomes" id="UP001152797">
    <property type="component" value="Unassembled WGS sequence"/>
</dbReference>
<dbReference type="GO" id="GO:0005737">
    <property type="term" value="C:cytoplasm"/>
    <property type="evidence" value="ECO:0007669"/>
    <property type="project" value="TreeGrafter"/>
</dbReference>
<dbReference type="SUPFAM" id="SSF54928">
    <property type="entry name" value="RNA-binding domain, RBD"/>
    <property type="match status" value="2"/>
</dbReference>
<keyword evidence="8" id="KW-1185">Reference proteome</keyword>
<evidence type="ECO:0000256" key="3">
    <source>
        <dbReference type="SAM" id="MobiDB-lite"/>
    </source>
</evidence>
<reference evidence="5" key="1">
    <citation type="submission" date="2022-10" db="EMBL/GenBank/DDBJ databases">
        <authorList>
            <person name="Chen Y."/>
            <person name="Dougan E. K."/>
            <person name="Chan C."/>
            <person name="Rhodes N."/>
            <person name="Thang M."/>
        </authorList>
    </citation>
    <scope>NUCLEOTIDE SEQUENCE</scope>
</reference>
<dbReference type="EMBL" id="CAMXCT030002131">
    <property type="protein sequence ID" value="CAL4783207.1"/>
    <property type="molecule type" value="Genomic_DNA"/>
</dbReference>
<dbReference type="GO" id="GO:0005634">
    <property type="term" value="C:nucleus"/>
    <property type="evidence" value="ECO:0007669"/>
    <property type="project" value="TreeGrafter"/>
</dbReference>
<dbReference type="PANTHER" id="PTHR23003">
    <property type="entry name" value="RNA RECOGNITION MOTIF RRM DOMAIN CONTAINING PROTEIN"/>
    <property type="match status" value="1"/>
</dbReference>
<evidence type="ECO:0000256" key="1">
    <source>
        <dbReference type="ARBA" id="ARBA00022884"/>
    </source>
</evidence>
<dbReference type="Pfam" id="PF00076">
    <property type="entry name" value="RRM_1"/>
    <property type="match status" value="3"/>
</dbReference>
<evidence type="ECO:0000259" key="4">
    <source>
        <dbReference type="PROSITE" id="PS50102"/>
    </source>
</evidence>
<dbReference type="EMBL" id="CAMXCT010002131">
    <property type="protein sequence ID" value="CAI3995895.1"/>
    <property type="molecule type" value="Genomic_DNA"/>
</dbReference>
<dbReference type="OrthoDB" id="272703at2759"/>
<feature type="compositionally biased region" description="Basic and acidic residues" evidence="3">
    <location>
        <begin position="192"/>
        <end position="229"/>
    </location>
</feature>
<evidence type="ECO:0000313" key="5">
    <source>
        <dbReference type="EMBL" id="CAI3995895.1"/>
    </source>
</evidence>
<feature type="domain" description="RRM" evidence="4">
    <location>
        <begin position="119"/>
        <end position="198"/>
    </location>
</feature>
<dbReference type="PROSITE" id="PS50102">
    <property type="entry name" value="RRM"/>
    <property type="match status" value="3"/>
</dbReference>
<evidence type="ECO:0000313" key="7">
    <source>
        <dbReference type="EMBL" id="CAL4783207.1"/>
    </source>
</evidence>
<dbReference type="InterPro" id="IPR035979">
    <property type="entry name" value="RBD_domain_sf"/>
</dbReference>
<evidence type="ECO:0000256" key="2">
    <source>
        <dbReference type="PROSITE-ProRule" id="PRU00176"/>
    </source>
</evidence>
<dbReference type="AlphaFoldDB" id="A0A9P1CQL1"/>
<dbReference type="EMBL" id="CAMXCT020002131">
    <property type="protein sequence ID" value="CAL1149270.1"/>
    <property type="molecule type" value="Genomic_DNA"/>
</dbReference>
<dbReference type="SMART" id="SM00360">
    <property type="entry name" value="RRM"/>
    <property type="match status" value="3"/>
</dbReference>
<keyword evidence="1 2" id="KW-0694">RNA-binding</keyword>
<dbReference type="CDD" id="cd00590">
    <property type="entry name" value="RRM_SF"/>
    <property type="match status" value="3"/>
</dbReference>
<name>A0A9P1CQL1_9DINO</name>
<proteinExistence type="predicted"/>
<accession>A0A9P1CQL1</accession>
<dbReference type="InterPro" id="IPR050374">
    <property type="entry name" value="RRT5_SRSF_SR"/>
</dbReference>
<dbReference type="GO" id="GO:0003729">
    <property type="term" value="F:mRNA binding"/>
    <property type="evidence" value="ECO:0007669"/>
    <property type="project" value="TreeGrafter"/>
</dbReference>
<feature type="domain" description="RRM" evidence="4">
    <location>
        <begin position="28"/>
        <end position="107"/>
    </location>
</feature>
<gene>
    <name evidence="5" type="ORF">C1SCF055_LOCUS22419</name>
</gene>
<dbReference type="InterPro" id="IPR000504">
    <property type="entry name" value="RRM_dom"/>
</dbReference>
<evidence type="ECO:0000313" key="6">
    <source>
        <dbReference type="EMBL" id="CAL1149270.1"/>
    </source>
</evidence>
<feature type="region of interest" description="Disordered" evidence="3">
    <location>
        <begin position="192"/>
        <end position="255"/>
    </location>
</feature>
<comment type="caution">
    <text evidence="5">The sequence shown here is derived from an EMBL/GenBank/DDBJ whole genome shotgun (WGS) entry which is preliminary data.</text>
</comment>
<protein>
    <submittedName>
        <fullName evidence="7">RNA-binding protein</fullName>
    </submittedName>
</protein>
<feature type="domain" description="RRM" evidence="4">
    <location>
        <begin position="258"/>
        <end position="337"/>
    </location>
</feature>
<sequence>MVRKYDSKLDVPLDELAEIEKGNGSGNTRVFVGNLPYSTSWQDLKDHMRKAGDVLFCEILQEPGTALGSKGCGLVEFATPAAAQRAISDLTGTVIQGRQIFVREDRENENSLHISSMGRRVFVGNLAYSVSWQDLKDHMRQCGEVLHCDIMREPNTAMGSKGCGIVEFASASSAKRAIQDMTDSILKGRPIFVREDREERGGSGRGERRDVAAPESARFGRPERRERFGRARSRSYSGGRQRWQPVGGGRNRDGGGNRRVFVGNLAYSVTWQELKDHMRHAGDVLFCEILKEPGTTLGSKGCAIVEYRTAAEARRAIRSMTDTELRGRQMWVREDREEI</sequence>
<organism evidence="5">
    <name type="scientific">Cladocopium goreaui</name>
    <dbReference type="NCBI Taxonomy" id="2562237"/>
    <lineage>
        <taxon>Eukaryota</taxon>
        <taxon>Sar</taxon>
        <taxon>Alveolata</taxon>
        <taxon>Dinophyceae</taxon>
        <taxon>Suessiales</taxon>
        <taxon>Symbiodiniaceae</taxon>
        <taxon>Cladocopium</taxon>
    </lineage>
</organism>
<dbReference type="InterPro" id="IPR012677">
    <property type="entry name" value="Nucleotide-bd_a/b_plait_sf"/>
</dbReference>
<reference evidence="6" key="2">
    <citation type="submission" date="2024-04" db="EMBL/GenBank/DDBJ databases">
        <authorList>
            <person name="Chen Y."/>
            <person name="Shah S."/>
            <person name="Dougan E. K."/>
            <person name="Thang M."/>
            <person name="Chan C."/>
        </authorList>
    </citation>
    <scope>NUCLEOTIDE SEQUENCE [LARGE SCALE GENOMIC DNA]</scope>
</reference>